<evidence type="ECO:0000256" key="5">
    <source>
        <dbReference type="ARBA" id="ARBA00022676"/>
    </source>
</evidence>
<evidence type="ECO:0000256" key="7">
    <source>
        <dbReference type="ARBA" id="ARBA00047471"/>
    </source>
</evidence>
<dbReference type="Pfam" id="PF00862">
    <property type="entry name" value="GT-B_Sucrose_synth"/>
    <property type="match status" value="1"/>
</dbReference>
<dbReference type="InterPro" id="IPR023214">
    <property type="entry name" value="HAD_sf"/>
</dbReference>
<keyword evidence="6 8" id="KW-0808">Transferase</keyword>
<dbReference type="Pfam" id="PF00534">
    <property type="entry name" value="Glycos_transf_1"/>
    <property type="match status" value="1"/>
</dbReference>
<comment type="caution">
    <text evidence="13">The sequence shown here is derived from an EMBL/GenBank/DDBJ whole genome shotgun (WGS) entry which is preliminary data.</text>
</comment>
<feature type="domain" description="Glycosyl transferase family 1" evidence="10">
    <location>
        <begin position="472"/>
        <end position="609"/>
    </location>
</feature>
<feature type="domain" description="Sucrose phosphatase-like" evidence="12">
    <location>
        <begin position="738"/>
        <end position="919"/>
    </location>
</feature>
<dbReference type="GO" id="GO:0046524">
    <property type="term" value="F:sucrose-phosphate synthase activity"/>
    <property type="evidence" value="ECO:0007669"/>
    <property type="project" value="UniProtKB-UniRule"/>
</dbReference>
<dbReference type="EMBL" id="VIEB01001149">
    <property type="protein sequence ID" value="TQD74844.1"/>
    <property type="molecule type" value="Genomic_DNA"/>
</dbReference>
<comment type="pathway">
    <text evidence="1 8">Glycan biosynthesis; sucrose biosynthesis; sucrose from D-fructose 6-phosphate and UDP-alpha-D-glucose: step 1/2.</text>
</comment>
<dbReference type="AlphaFoldDB" id="A0A540KKV3"/>
<organism evidence="13 14">
    <name type="scientific">Malus baccata</name>
    <name type="common">Siberian crab apple</name>
    <name type="synonym">Pyrus baccata</name>
    <dbReference type="NCBI Taxonomy" id="106549"/>
    <lineage>
        <taxon>Eukaryota</taxon>
        <taxon>Viridiplantae</taxon>
        <taxon>Streptophyta</taxon>
        <taxon>Embryophyta</taxon>
        <taxon>Tracheophyta</taxon>
        <taxon>Spermatophyta</taxon>
        <taxon>Magnoliopsida</taxon>
        <taxon>eudicotyledons</taxon>
        <taxon>Gunneridae</taxon>
        <taxon>Pentapetalae</taxon>
        <taxon>rosids</taxon>
        <taxon>fabids</taxon>
        <taxon>Rosales</taxon>
        <taxon>Rosaceae</taxon>
        <taxon>Amygdaloideae</taxon>
        <taxon>Maleae</taxon>
        <taxon>Malus</taxon>
    </lineage>
</organism>
<dbReference type="PANTHER" id="PTHR46039">
    <property type="entry name" value="SUCROSE-PHOSPHATE SYNTHASE 3-RELATED"/>
    <property type="match status" value="1"/>
</dbReference>
<accession>A0A540KKV3</accession>
<comment type="similarity">
    <text evidence="2 8">Belongs to the glycosyltransferase 1 family.</text>
</comment>
<evidence type="ECO:0000256" key="3">
    <source>
        <dbReference type="ARBA" id="ARBA00011774"/>
    </source>
</evidence>
<dbReference type="UniPathway" id="UPA00371">
    <property type="reaction ID" value="UER00545"/>
</dbReference>
<evidence type="ECO:0000256" key="4">
    <source>
        <dbReference type="ARBA" id="ARBA00012536"/>
    </source>
</evidence>
<comment type="function">
    <text evidence="8">Plays a role in photosynthetic sucrose synthesis by catalyzing the rate-limiting step of sucrose biosynthesis from UDP-glucose and fructose- 6-phosphate. Involved in the regulation of carbon partitioning in the leaves of plants. May regulate the synthesis of sucrose and therefore play a major role as a limiting factor in the export of photoassimilates out of the leaf. Plays a role for sucrose availability that is essential for plant growth and fiber elongation.</text>
</comment>
<evidence type="ECO:0000256" key="8">
    <source>
        <dbReference type="RuleBase" id="RU368006"/>
    </source>
</evidence>
<name>A0A540KKV3_MALBA</name>
<sequence>MAGNDWVNSYLEAILDVGPGLDDAKSSLLLRERGRFSPTRYFVEEVITRYDETDLHRSWVRAAATARSPEERNTRLENMCWRIWNLARKKKQIEGEEAQRVARRCLERERGRREATEDMSEDLSEGEKGDTVGDISAHGGDSTRGGRMKRINSTDAMENWASQQKEKKFYMVLHGLIRGENMELGRDSDTGGQVKYVVELARALGSMPGVYRVDLLTRQVAAPDVDWSYGEPTEMLNPLNTENSKEELGESSGAYIVRIPFGPRDKYAPKELLWPHIPEFVDGALTHIIQMSKALGEQIGGGQPVWPVAIHGHYADAGDSAALLSGALNVPMVFTGHSLGRDKLEQLLKQGRQSREEINTTYKIMRRIEAEELTLDASEIVITSTRQEIESQWRLYDGFDPILERKLRARIKRGVSCHGRFMPRMVVIPPGMEFHHIIPLDGDGDGEGERHDDNSISPDPPIWSEIMRFFTNPRKPMILALARADPKKNITTLVKAFGECRPLRELANLTLIMGNRDDIDEMSGTNASVLLSILKLIDRYDLYGHVAYPKHHKQSDVPDIYRLAAKTKGVFINPAFIEPFGLTLIEAAAHGLPIVATQNGGPVDIHRQRNDADFDNSEPDSPSDSLRDIQDISLNLKLSLDGDKTEGSAALDNALEAEDHAAGGKTKEQNAVLTLSKGVCQKPGSTEKADNSSEAGKFLAFRKRKYVCVIAVDCDTTSEFTEIIEKVTEAVGKDRDAGPIGFILSTALGISEIHSLLISGGLSPSQFDAFICNSGGELYYPSSSSEDSPSGLPFVVDIDYRSHIEYRWGAEGLRKTLVRWVANFNEKKGRETVTEDVSASTNHCYAYKVKDPELIPPVKELRKLMRIQALRCHVIYSLNGTRLNVIPVLASRSQAVRYLYVRWGLNLSTAVVFVGESGDTDYEGSLGGLHKTVILKGVGIGARKLHANRNYPIEHVFPKDSPNMAQTEGCSENDIRASLVKLGILKR</sequence>
<evidence type="ECO:0000256" key="1">
    <source>
        <dbReference type="ARBA" id="ARBA00005027"/>
    </source>
</evidence>
<comment type="catalytic activity">
    <reaction evidence="7 8">
        <text>beta-D-fructose 6-phosphate + UDP-alpha-D-glucose = sucrose 6(F)-phosphate + UDP + H(+)</text>
        <dbReference type="Rhea" id="RHEA:22172"/>
        <dbReference type="ChEBI" id="CHEBI:15378"/>
        <dbReference type="ChEBI" id="CHEBI:57634"/>
        <dbReference type="ChEBI" id="CHEBI:57723"/>
        <dbReference type="ChEBI" id="CHEBI:58223"/>
        <dbReference type="ChEBI" id="CHEBI:58885"/>
        <dbReference type="EC" id="2.4.1.14"/>
    </reaction>
</comment>
<dbReference type="SUPFAM" id="SSF53756">
    <property type="entry name" value="UDP-Glycosyltransferase/glycogen phosphorylase"/>
    <property type="match status" value="1"/>
</dbReference>
<dbReference type="GO" id="GO:0005986">
    <property type="term" value="P:sucrose biosynthetic process"/>
    <property type="evidence" value="ECO:0007669"/>
    <property type="project" value="UniProtKB-UniRule"/>
</dbReference>
<comment type="subunit">
    <text evidence="3 8">Homodimer or homotetramer.</text>
</comment>
<keyword evidence="5 8" id="KW-0328">Glycosyltransferase</keyword>
<dbReference type="STRING" id="106549.A0A540KKV3"/>
<feature type="region of interest" description="Disordered" evidence="9">
    <location>
        <begin position="110"/>
        <end position="148"/>
    </location>
</feature>
<dbReference type="Proteomes" id="UP000315295">
    <property type="component" value="Unassembled WGS sequence"/>
</dbReference>
<dbReference type="InterPro" id="IPR012819">
    <property type="entry name" value="SPS_pln"/>
</dbReference>
<dbReference type="EC" id="2.4.1.14" evidence="4 8"/>
<evidence type="ECO:0000256" key="2">
    <source>
        <dbReference type="ARBA" id="ARBA00006530"/>
    </source>
</evidence>
<keyword evidence="14" id="KW-1185">Reference proteome</keyword>
<dbReference type="Gene3D" id="3.90.1070.10">
    <property type="match status" value="1"/>
</dbReference>
<dbReference type="NCBIfam" id="TIGR02468">
    <property type="entry name" value="sucrsPsyn_pln"/>
    <property type="match status" value="1"/>
</dbReference>
<dbReference type="Pfam" id="PF05116">
    <property type="entry name" value="S6PP"/>
    <property type="match status" value="1"/>
</dbReference>
<proteinExistence type="inferred from homology"/>
<feature type="region of interest" description="Disordered" evidence="9">
    <location>
        <begin position="600"/>
        <end position="626"/>
    </location>
</feature>
<gene>
    <name evidence="13" type="ORF">C1H46_039632</name>
</gene>
<evidence type="ECO:0000259" key="11">
    <source>
        <dbReference type="Pfam" id="PF00862"/>
    </source>
</evidence>
<evidence type="ECO:0000259" key="12">
    <source>
        <dbReference type="Pfam" id="PF05116"/>
    </source>
</evidence>
<dbReference type="CDD" id="cd16419">
    <property type="entry name" value="HAD_SPS"/>
    <property type="match status" value="1"/>
</dbReference>
<evidence type="ECO:0000259" key="10">
    <source>
        <dbReference type="Pfam" id="PF00534"/>
    </source>
</evidence>
<dbReference type="InterPro" id="IPR035659">
    <property type="entry name" value="SPS_C"/>
</dbReference>
<dbReference type="InterPro" id="IPR001296">
    <property type="entry name" value="Glyco_trans_1"/>
</dbReference>
<evidence type="ECO:0000313" key="14">
    <source>
        <dbReference type="Proteomes" id="UP000315295"/>
    </source>
</evidence>
<evidence type="ECO:0000256" key="6">
    <source>
        <dbReference type="ARBA" id="ARBA00022679"/>
    </source>
</evidence>
<protein>
    <recommendedName>
        <fullName evidence="4 8">Sucrose-phosphate synthase</fullName>
        <ecNumber evidence="4 8">2.4.1.14</ecNumber>
    </recommendedName>
</protein>
<evidence type="ECO:0000256" key="9">
    <source>
        <dbReference type="SAM" id="MobiDB-lite"/>
    </source>
</evidence>
<dbReference type="InterPro" id="IPR006380">
    <property type="entry name" value="SPP-like_dom"/>
</dbReference>
<dbReference type="InterPro" id="IPR000368">
    <property type="entry name" value="Sucrose_synth_GT-B1"/>
</dbReference>
<dbReference type="InterPro" id="IPR044161">
    <property type="entry name" value="SPS"/>
</dbReference>
<feature type="domain" description="Sucrose synthase first GT-B" evidence="11">
    <location>
        <begin position="173"/>
        <end position="433"/>
    </location>
</feature>
<dbReference type="PANTHER" id="PTHR46039:SF7">
    <property type="entry name" value="SUCROSE-PHOSPHATE SYNTHASE 2-RELATED"/>
    <property type="match status" value="1"/>
</dbReference>
<dbReference type="Gene3D" id="3.40.50.1000">
    <property type="entry name" value="HAD superfamily/HAD-like"/>
    <property type="match status" value="1"/>
</dbReference>
<reference evidence="13 14" key="1">
    <citation type="journal article" date="2019" name="G3 (Bethesda)">
        <title>Sequencing of a Wild Apple (Malus baccata) Genome Unravels the Differences Between Cultivated and Wild Apple Species Regarding Disease Resistance and Cold Tolerance.</title>
        <authorList>
            <person name="Chen X."/>
        </authorList>
    </citation>
    <scope>NUCLEOTIDE SEQUENCE [LARGE SCALE GENOMIC DNA]</scope>
    <source>
        <strain evidence="14">cv. Shandingzi</strain>
        <tissue evidence="13">Leaves</tissue>
    </source>
</reference>
<dbReference type="Gene3D" id="3.40.50.2000">
    <property type="entry name" value="Glycogen Phosphorylase B"/>
    <property type="match status" value="2"/>
</dbReference>
<evidence type="ECO:0000313" key="13">
    <source>
        <dbReference type="EMBL" id="TQD74844.1"/>
    </source>
</evidence>